<proteinExistence type="predicted"/>
<dbReference type="GO" id="GO:0000785">
    <property type="term" value="C:chromatin"/>
    <property type="evidence" value="ECO:0007669"/>
    <property type="project" value="EnsemblFungi"/>
</dbReference>
<dbReference type="STRING" id="646526.A0A1W0E7Q2"/>
<dbReference type="AlphaFoldDB" id="A0A1W0E7Q2"/>
<feature type="repeat" description="WD" evidence="2">
    <location>
        <begin position="166"/>
        <end position="207"/>
    </location>
</feature>
<feature type="repeat" description="WD" evidence="2">
    <location>
        <begin position="250"/>
        <end position="290"/>
    </location>
</feature>
<evidence type="ECO:0000313" key="3">
    <source>
        <dbReference type="EMBL" id="OQS55242.1"/>
    </source>
</evidence>
<dbReference type="VEuPathDB" id="MicrosporidiaDB:EHP00_612"/>
<dbReference type="InterPro" id="IPR015943">
    <property type="entry name" value="WD40/YVTN_repeat-like_dom_sf"/>
</dbReference>
<evidence type="ECO:0000256" key="1">
    <source>
        <dbReference type="ARBA" id="ARBA00026154"/>
    </source>
</evidence>
<dbReference type="Pfam" id="PF00400">
    <property type="entry name" value="WD40"/>
    <property type="match status" value="6"/>
</dbReference>
<dbReference type="PANTHER" id="PTHR22836">
    <property type="entry name" value="WD40 REPEAT PROTEIN"/>
    <property type="match status" value="1"/>
</dbReference>
<dbReference type="SMART" id="SM00320">
    <property type="entry name" value="WD40"/>
    <property type="match status" value="6"/>
</dbReference>
<comment type="caution">
    <text evidence="3">The sequence shown here is derived from an EMBL/GenBank/DDBJ whole genome shotgun (WGS) entry which is preliminary data.</text>
</comment>
<dbReference type="InterPro" id="IPR001680">
    <property type="entry name" value="WD40_rpt"/>
</dbReference>
<dbReference type="GO" id="GO:0180010">
    <property type="term" value="P:co-transcriptional mRNA 3'-end processing, cleavage and polyadenylation pathway"/>
    <property type="evidence" value="ECO:0007669"/>
    <property type="project" value="EnsemblFungi"/>
</dbReference>
<dbReference type="InterPro" id="IPR045245">
    <property type="entry name" value="Pfs2-like"/>
</dbReference>
<keyword evidence="2" id="KW-0853">WD repeat</keyword>
<evidence type="ECO:0000256" key="2">
    <source>
        <dbReference type="PROSITE-ProRule" id="PRU00221"/>
    </source>
</evidence>
<accession>A0A1W0E7Q2</accession>
<dbReference type="GO" id="GO:0005847">
    <property type="term" value="C:mRNA cleavage and polyadenylation specificity factor complex"/>
    <property type="evidence" value="ECO:0007669"/>
    <property type="project" value="EnsemblFungi"/>
</dbReference>
<organism evidence="3 4">
    <name type="scientific">Ecytonucleospora hepatopenaei</name>
    <dbReference type="NCBI Taxonomy" id="646526"/>
    <lineage>
        <taxon>Eukaryota</taxon>
        <taxon>Fungi</taxon>
        <taxon>Fungi incertae sedis</taxon>
        <taxon>Microsporidia</taxon>
        <taxon>Enterocytozoonidae</taxon>
        <taxon>Ecytonucleospora</taxon>
    </lineage>
</organism>
<dbReference type="OrthoDB" id="16717at2759"/>
<dbReference type="SUPFAM" id="SSF50978">
    <property type="entry name" value="WD40 repeat-like"/>
    <property type="match status" value="1"/>
</dbReference>
<feature type="repeat" description="WD" evidence="2">
    <location>
        <begin position="208"/>
        <end position="249"/>
    </location>
</feature>
<dbReference type="PROSITE" id="PS50294">
    <property type="entry name" value="WD_REPEATS_REGION"/>
    <property type="match status" value="2"/>
</dbReference>
<protein>
    <recommendedName>
        <fullName evidence="1">Polyadenylation factor subunit 2</fullName>
    </recommendedName>
</protein>
<dbReference type="PANTHER" id="PTHR22836:SF0">
    <property type="entry name" value="PRE-MRNA 3' END PROCESSING PROTEIN WDR33"/>
    <property type="match status" value="1"/>
</dbReference>
<reference evidence="3 4" key="1">
    <citation type="journal article" date="2017" name="Environ. Microbiol.">
        <title>Decay of the glycolytic pathway and adaptation to intranuclear parasitism within Enterocytozoonidae microsporidia.</title>
        <authorList>
            <person name="Wiredu Boakye D."/>
            <person name="Jaroenlak P."/>
            <person name="Prachumwat A."/>
            <person name="Williams T.A."/>
            <person name="Bateman K.S."/>
            <person name="Itsathitphaisarn O."/>
            <person name="Sritunyalucksana K."/>
            <person name="Paszkiewicz K.H."/>
            <person name="Moore K.A."/>
            <person name="Stentiford G.D."/>
            <person name="Williams B.A."/>
        </authorList>
    </citation>
    <scope>NUCLEOTIDE SEQUENCE [LARGE SCALE GENOMIC DNA]</scope>
    <source>
        <strain evidence="3 4">TH1</strain>
    </source>
</reference>
<gene>
    <name evidence="3" type="primary">PFS2</name>
    <name evidence="3" type="ORF">EHP00_612</name>
</gene>
<name>A0A1W0E7Q2_9MICR</name>
<dbReference type="CDD" id="cd00200">
    <property type="entry name" value="WD40"/>
    <property type="match status" value="1"/>
</dbReference>
<sequence length="390" mass="45105">MQNKQQVGGKFVYDGKRIQPIYERTAIDFNSLYFYSKHNSHYYCYETQNNLDMESQVINNSNDYVNNKMGNKLYPTMYKQMCINKLRSPVSSVCWCPDGRRIMTALGSGEITLWNGVTFNFDTIIKAHDSAIKALQWSRRKDLFLSSDSLGFVKYWNGALNTLNEIEVHKAPIKDLSFSFDDSKFCTASDDSQIKVVDVFKSEVERSLKGHNWDVRKAKFHKYYSLIASGGKDNLIKLWDPRIEECIGTFHYHKNTILAMEWFKDEYLVSGGKDQVIQMFDLRKLKETFSYKSNGDITALETYENRIVLGNGNGEIHYYEEFNPNSVATSDKPHENTVWTLAMHPAGHILVSGAADYQTRFWTRLKQKRGEDFTEKVNTEDKTVIPGLNF</sequence>
<evidence type="ECO:0000313" key="4">
    <source>
        <dbReference type="Proteomes" id="UP000192758"/>
    </source>
</evidence>
<feature type="repeat" description="WD" evidence="2">
    <location>
        <begin position="331"/>
        <end position="362"/>
    </location>
</feature>
<dbReference type="Proteomes" id="UP000192758">
    <property type="component" value="Unassembled WGS sequence"/>
</dbReference>
<keyword evidence="4" id="KW-1185">Reference proteome</keyword>
<dbReference type="PROSITE" id="PS50082">
    <property type="entry name" value="WD_REPEATS_2"/>
    <property type="match status" value="5"/>
</dbReference>
<dbReference type="InterPro" id="IPR036322">
    <property type="entry name" value="WD40_repeat_dom_sf"/>
</dbReference>
<dbReference type="EMBL" id="MNPJ01000012">
    <property type="protein sequence ID" value="OQS55242.1"/>
    <property type="molecule type" value="Genomic_DNA"/>
</dbReference>
<feature type="repeat" description="WD" evidence="2">
    <location>
        <begin position="125"/>
        <end position="157"/>
    </location>
</feature>
<dbReference type="Gene3D" id="2.130.10.10">
    <property type="entry name" value="YVTN repeat-like/Quinoprotein amine dehydrogenase"/>
    <property type="match status" value="1"/>
</dbReference>